<sequence>MKTKRGLRQGDPLSPYLFILVADCLARVTKAARTNSLLQGIGPSDECQTVILQYADDTLFFSKPKKSAMRNLLFIWKMFEWASGLKINMNKTELYHLGITANRAKRYADILGCRVGSLPFRYLGLPLHIKPIRKEEWSPIINRIETRIDGWKAKLLSQGGRLILVNSVLSNLPLFYFAIFKVPQWVLKRIEALRRSFFWKGVPIFREAHALLVGKQCVEAKKKEGAPWISTVGSVTTYSMNVSWSDFFISDAGDARQLWTQFSVIPRNGICFREVPFNVSRALERVAVLIEAWNDIL</sequence>
<dbReference type="Pfam" id="PF00078">
    <property type="entry name" value="RVT_1"/>
    <property type="match status" value="1"/>
</dbReference>
<reference evidence="2 3" key="1">
    <citation type="journal article" date="2016" name="DNA Res.">
        <title>The draft genome of MD-2 pineapple using hybrid error correction of long reads.</title>
        <authorList>
            <person name="Redwan R.M."/>
            <person name="Saidin A."/>
            <person name="Kumar S.V."/>
        </authorList>
    </citation>
    <scope>NUCLEOTIDE SEQUENCE [LARGE SCALE GENOMIC DNA]</scope>
    <source>
        <strain evidence="3">cv. MD2</strain>
        <tissue evidence="2">Leaf</tissue>
    </source>
</reference>
<gene>
    <name evidence="2" type="ORF">ACMD2_00785</name>
</gene>
<dbReference type="EMBL" id="LSRQ01003333">
    <property type="protein sequence ID" value="OAY71818.1"/>
    <property type="molecule type" value="Genomic_DNA"/>
</dbReference>
<evidence type="ECO:0000313" key="3">
    <source>
        <dbReference type="Proteomes" id="UP000092600"/>
    </source>
</evidence>
<accession>A0A199V4A8</accession>
<dbReference type="InterPro" id="IPR043502">
    <property type="entry name" value="DNA/RNA_pol_sf"/>
</dbReference>
<evidence type="ECO:0000313" key="2">
    <source>
        <dbReference type="EMBL" id="OAY71818.1"/>
    </source>
</evidence>
<feature type="domain" description="Reverse transcriptase" evidence="1">
    <location>
        <begin position="1"/>
        <end position="127"/>
    </location>
</feature>
<protein>
    <submittedName>
        <fullName evidence="2">LINE-1 retrotransposable element ORF2 protein</fullName>
    </submittedName>
</protein>
<dbReference type="PANTHER" id="PTHR33116">
    <property type="entry name" value="REVERSE TRANSCRIPTASE ZINC-BINDING DOMAIN-CONTAINING PROTEIN-RELATED-RELATED"/>
    <property type="match status" value="1"/>
</dbReference>
<name>A0A199V4A8_ANACO</name>
<comment type="caution">
    <text evidence="2">The sequence shown here is derived from an EMBL/GenBank/DDBJ whole genome shotgun (WGS) entry which is preliminary data.</text>
</comment>
<dbReference type="SUPFAM" id="SSF56672">
    <property type="entry name" value="DNA/RNA polymerases"/>
    <property type="match status" value="1"/>
</dbReference>
<dbReference type="AlphaFoldDB" id="A0A199V4A8"/>
<organism evidence="2 3">
    <name type="scientific">Ananas comosus</name>
    <name type="common">Pineapple</name>
    <name type="synonym">Ananas ananas</name>
    <dbReference type="NCBI Taxonomy" id="4615"/>
    <lineage>
        <taxon>Eukaryota</taxon>
        <taxon>Viridiplantae</taxon>
        <taxon>Streptophyta</taxon>
        <taxon>Embryophyta</taxon>
        <taxon>Tracheophyta</taxon>
        <taxon>Spermatophyta</taxon>
        <taxon>Magnoliopsida</taxon>
        <taxon>Liliopsida</taxon>
        <taxon>Poales</taxon>
        <taxon>Bromeliaceae</taxon>
        <taxon>Bromelioideae</taxon>
        <taxon>Ananas</taxon>
    </lineage>
</organism>
<dbReference type="PROSITE" id="PS50878">
    <property type="entry name" value="RT_POL"/>
    <property type="match status" value="1"/>
</dbReference>
<dbReference type="Proteomes" id="UP000092600">
    <property type="component" value="Unassembled WGS sequence"/>
</dbReference>
<dbReference type="InterPro" id="IPR000477">
    <property type="entry name" value="RT_dom"/>
</dbReference>
<evidence type="ECO:0000259" key="1">
    <source>
        <dbReference type="PROSITE" id="PS50878"/>
    </source>
</evidence>
<dbReference type="PANTHER" id="PTHR33116:SF78">
    <property type="entry name" value="OS12G0587133 PROTEIN"/>
    <property type="match status" value="1"/>
</dbReference>
<dbReference type="STRING" id="4615.A0A199V4A8"/>
<proteinExistence type="predicted"/>